<dbReference type="KEGG" id="nfl:COO91_02034"/>
<dbReference type="AlphaFoldDB" id="A0A2K8SLF8"/>
<evidence type="ECO:0000256" key="1">
    <source>
        <dbReference type="SAM" id="Phobius"/>
    </source>
</evidence>
<proteinExistence type="predicted"/>
<feature type="transmembrane region" description="Helical" evidence="1">
    <location>
        <begin position="6"/>
        <end position="24"/>
    </location>
</feature>
<keyword evidence="1" id="KW-0472">Membrane</keyword>
<accession>A0A2K8SLF8</accession>
<organism evidence="2 3">
    <name type="scientific">Nostoc flagelliforme CCNUN1</name>
    <dbReference type="NCBI Taxonomy" id="2038116"/>
    <lineage>
        <taxon>Bacteria</taxon>
        <taxon>Bacillati</taxon>
        <taxon>Cyanobacteriota</taxon>
        <taxon>Cyanophyceae</taxon>
        <taxon>Nostocales</taxon>
        <taxon>Nostocaceae</taxon>
        <taxon>Nostoc</taxon>
    </lineage>
</organism>
<keyword evidence="3" id="KW-1185">Reference proteome</keyword>
<gene>
    <name evidence="2" type="ORF">COO91_02034</name>
</gene>
<keyword evidence="1" id="KW-0812">Transmembrane</keyword>
<evidence type="ECO:0000313" key="2">
    <source>
        <dbReference type="EMBL" id="AUB36133.1"/>
    </source>
</evidence>
<reference evidence="2 3" key="1">
    <citation type="submission" date="2017-11" db="EMBL/GenBank/DDBJ databases">
        <title>Complete genome of a free-living desiccation-tolerant cyanobacterium and its photosynthetic adaptation to extreme terrestrial habitat.</title>
        <authorList>
            <person name="Shang J."/>
        </authorList>
    </citation>
    <scope>NUCLEOTIDE SEQUENCE [LARGE SCALE GENOMIC DNA]</scope>
    <source>
        <strain evidence="2 3">CCNUN1</strain>
    </source>
</reference>
<keyword evidence="1" id="KW-1133">Transmembrane helix</keyword>
<dbReference type="EMBL" id="CP024785">
    <property type="protein sequence ID" value="AUB36133.1"/>
    <property type="molecule type" value="Genomic_DNA"/>
</dbReference>
<evidence type="ECO:0000313" key="3">
    <source>
        <dbReference type="Proteomes" id="UP000232003"/>
    </source>
</evidence>
<dbReference type="Proteomes" id="UP000232003">
    <property type="component" value="Chromosome"/>
</dbReference>
<protein>
    <submittedName>
        <fullName evidence="2">Uncharacterized protein</fullName>
    </submittedName>
</protein>
<sequence length="48" mass="4971">MGEGAGLATTTGVVVAIGACAIFSEHPAKSKITAIVSFVFMIERFEVI</sequence>
<name>A0A2K8SLF8_9NOSO</name>